<proteinExistence type="predicted"/>
<protein>
    <submittedName>
        <fullName evidence="1">Uncharacterized protein</fullName>
    </submittedName>
</protein>
<reference evidence="1 2" key="1">
    <citation type="submission" date="2019-05" db="EMBL/GenBank/DDBJ databases">
        <title>Another draft genome of Portunus trituberculatus and its Hox gene families provides insights of decapod evolution.</title>
        <authorList>
            <person name="Jeong J.-H."/>
            <person name="Song I."/>
            <person name="Kim S."/>
            <person name="Choi T."/>
            <person name="Kim D."/>
            <person name="Ryu S."/>
            <person name="Kim W."/>
        </authorList>
    </citation>
    <scope>NUCLEOTIDE SEQUENCE [LARGE SCALE GENOMIC DNA]</scope>
    <source>
        <tissue evidence="1">Muscle</tissue>
    </source>
</reference>
<gene>
    <name evidence="1" type="ORF">E2C01_075153</name>
</gene>
<dbReference type="AlphaFoldDB" id="A0A5B7I5D8"/>
<accession>A0A5B7I5D8</accession>
<evidence type="ECO:0000313" key="2">
    <source>
        <dbReference type="Proteomes" id="UP000324222"/>
    </source>
</evidence>
<dbReference type="EMBL" id="VSRR010054425">
    <property type="protein sequence ID" value="MPC80571.1"/>
    <property type="molecule type" value="Genomic_DNA"/>
</dbReference>
<keyword evidence="2" id="KW-1185">Reference proteome</keyword>
<sequence>MDATEATCGSKKGKIMRRKVVTRRRPRAHIGPGRTVTLEAMAPPVAARLRRGPGHQWKGKLLCV</sequence>
<comment type="caution">
    <text evidence="1">The sequence shown here is derived from an EMBL/GenBank/DDBJ whole genome shotgun (WGS) entry which is preliminary data.</text>
</comment>
<dbReference type="Proteomes" id="UP000324222">
    <property type="component" value="Unassembled WGS sequence"/>
</dbReference>
<organism evidence="1 2">
    <name type="scientific">Portunus trituberculatus</name>
    <name type="common">Swimming crab</name>
    <name type="synonym">Neptunus trituberculatus</name>
    <dbReference type="NCBI Taxonomy" id="210409"/>
    <lineage>
        <taxon>Eukaryota</taxon>
        <taxon>Metazoa</taxon>
        <taxon>Ecdysozoa</taxon>
        <taxon>Arthropoda</taxon>
        <taxon>Crustacea</taxon>
        <taxon>Multicrustacea</taxon>
        <taxon>Malacostraca</taxon>
        <taxon>Eumalacostraca</taxon>
        <taxon>Eucarida</taxon>
        <taxon>Decapoda</taxon>
        <taxon>Pleocyemata</taxon>
        <taxon>Brachyura</taxon>
        <taxon>Eubrachyura</taxon>
        <taxon>Portunoidea</taxon>
        <taxon>Portunidae</taxon>
        <taxon>Portuninae</taxon>
        <taxon>Portunus</taxon>
    </lineage>
</organism>
<name>A0A5B7I5D8_PORTR</name>
<evidence type="ECO:0000313" key="1">
    <source>
        <dbReference type="EMBL" id="MPC80571.1"/>
    </source>
</evidence>